<dbReference type="AlphaFoldDB" id="A0A8H3FHZ7"/>
<reference evidence="2" key="1">
    <citation type="submission" date="2021-03" db="EMBL/GenBank/DDBJ databases">
        <authorList>
            <person name="Tagirdzhanova G."/>
        </authorList>
    </citation>
    <scope>NUCLEOTIDE SEQUENCE</scope>
</reference>
<comment type="caution">
    <text evidence="2">The sequence shown here is derived from an EMBL/GenBank/DDBJ whole genome shotgun (WGS) entry which is preliminary data.</text>
</comment>
<name>A0A8H3FHZ7_9LECA</name>
<evidence type="ECO:0000313" key="3">
    <source>
        <dbReference type="Proteomes" id="UP000664534"/>
    </source>
</evidence>
<keyword evidence="3" id="KW-1185">Reference proteome</keyword>
<sequence>MRSLASSGDPRARKKMRMTRSWSDYLLCQLAADRKLSTLESLPAELIEPILDEINSNSICGVRALAGTSRTFRALASPYFFKSLQCEFRELVRDDYLEIPLIVTLSTADDFKTLKFHWERQPGGDRLKTINQVLSVEHTYECFEYLPDRSWRSFPNCNLSAPALDLLSCTLPSLSRLDIDLGEFTGYSASWDQAYKKIVAKHKIYSYAGYSYVHGSEIVCAIARFQNLRHLTLHYQLHPDQLALMHPIPGCEAARELFEALQRQKRGQALVRLDVVFYAYSRALFGVVPPLYDVDPKTSNTMTVASNNDTFPQGGKQPQCRCTCDNPDFGKVIERRRRTERLYGETARASRLGSVQKKLLHGEYRTLPWNFVMKSVMWFALLPSNFVFESGKRVRYEPSLANVAASCREDYSKRRTRLKERFLEMILPYQAI</sequence>
<evidence type="ECO:0000313" key="2">
    <source>
        <dbReference type="EMBL" id="CAF9921261.1"/>
    </source>
</evidence>
<dbReference type="OrthoDB" id="5360595at2759"/>
<gene>
    <name evidence="2" type="ORF">IMSHALPRED_005125</name>
</gene>
<evidence type="ECO:0000259" key="1">
    <source>
        <dbReference type="PROSITE" id="PS50181"/>
    </source>
</evidence>
<protein>
    <recommendedName>
        <fullName evidence="1">F-box domain-containing protein</fullName>
    </recommendedName>
</protein>
<dbReference type="EMBL" id="CAJPDT010000027">
    <property type="protein sequence ID" value="CAF9921261.1"/>
    <property type="molecule type" value="Genomic_DNA"/>
</dbReference>
<dbReference type="InterPro" id="IPR001810">
    <property type="entry name" value="F-box_dom"/>
</dbReference>
<feature type="domain" description="F-box" evidence="1">
    <location>
        <begin position="36"/>
        <end position="84"/>
    </location>
</feature>
<organism evidence="2 3">
    <name type="scientific">Imshaugia aleurites</name>
    <dbReference type="NCBI Taxonomy" id="172621"/>
    <lineage>
        <taxon>Eukaryota</taxon>
        <taxon>Fungi</taxon>
        <taxon>Dikarya</taxon>
        <taxon>Ascomycota</taxon>
        <taxon>Pezizomycotina</taxon>
        <taxon>Lecanoromycetes</taxon>
        <taxon>OSLEUM clade</taxon>
        <taxon>Lecanoromycetidae</taxon>
        <taxon>Lecanorales</taxon>
        <taxon>Lecanorineae</taxon>
        <taxon>Parmeliaceae</taxon>
        <taxon>Imshaugia</taxon>
    </lineage>
</organism>
<accession>A0A8H3FHZ7</accession>
<dbReference type="Proteomes" id="UP000664534">
    <property type="component" value="Unassembled WGS sequence"/>
</dbReference>
<proteinExistence type="predicted"/>
<dbReference type="PROSITE" id="PS50181">
    <property type="entry name" value="FBOX"/>
    <property type="match status" value="1"/>
</dbReference>